<evidence type="ECO:0000256" key="4">
    <source>
        <dbReference type="ARBA" id="ARBA00022597"/>
    </source>
</evidence>
<protein>
    <recommendedName>
        <fullName evidence="9">2-keto-3-deoxygluconate permease</fullName>
        <shortName evidence="9">KDG permease</shortName>
    </recommendedName>
</protein>
<keyword evidence="3 9" id="KW-1003">Cell membrane</keyword>
<comment type="function">
    <text evidence="9">Catalyzes the proton-dependent uptake of 2-keto-3-deoxygluconate (KDG) into the cell.</text>
</comment>
<keyword evidence="7 9" id="KW-1133">Transmembrane helix</keyword>
<evidence type="ECO:0000256" key="2">
    <source>
        <dbReference type="ARBA" id="ARBA00022448"/>
    </source>
</evidence>
<dbReference type="EMBL" id="FNRQ01000009">
    <property type="protein sequence ID" value="SEB21002.1"/>
    <property type="molecule type" value="Genomic_DNA"/>
</dbReference>
<dbReference type="HAMAP" id="MF_00070">
    <property type="entry name" value="KdgT"/>
    <property type="match status" value="1"/>
</dbReference>
<evidence type="ECO:0000256" key="3">
    <source>
        <dbReference type="ARBA" id="ARBA00022475"/>
    </source>
</evidence>
<keyword evidence="6 9" id="KW-0769">Symport</keyword>
<organism evidence="10 11">
    <name type="scientific">Paraburkholderia sartisoli</name>
    <dbReference type="NCBI Taxonomy" id="83784"/>
    <lineage>
        <taxon>Bacteria</taxon>
        <taxon>Pseudomonadati</taxon>
        <taxon>Pseudomonadota</taxon>
        <taxon>Betaproteobacteria</taxon>
        <taxon>Burkholderiales</taxon>
        <taxon>Burkholderiaceae</taxon>
        <taxon>Paraburkholderia</taxon>
    </lineage>
</organism>
<evidence type="ECO:0000256" key="8">
    <source>
        <dbReference type="ARBA" id="ARBA00023136"/>
    </source>
</evidence>
<dbReference type="OrthoDB" id="3185611at2"/>
<evidence type="ECO:0000256" key="7">
    <source>
        <dbReference type="ARBA" id="ARBA00022989"/>
    </source>
</evidence>
<dbReference type="STRING" id="83784.SAMN05192564_10918"/>
<evidence type="ECO:0000256" key="1">
    <source>
        <dbReference type="ARBA" id="ARBA00006430"/>
    </source>
</evidence>
<feature type="transmembrane region" description="Helical" evidence="9">
    <location>
        <begin position="226"/>
        <end position="243"/>
    </location>
</feature>
<dbReference type="AlphaFoldDB" id="A0A1H4HIV4"/>
<dbReference type="Proteomes" id="UP000198638">
    <property type="component" value="Unassembled WGS sequence"/>
</dbReference>
<comment type="subcellular location">
    <subcellularLocation>
        <location evidence="9">Cell membrane</location>
        <topology evidence="9">Multi-pass membrane protein</topology>
    </subcellularLocation>
</comment>
<feature type="transmembrane region" description="Helical" evidence="9">
    <location>
        <begin position="199"/>
        <end position="220"/>
    </location>
</feature>
<feature type="transmembrane region" description="Helical" evidence="9">
    <location>
        <begin position="170"/>
        <end position="187"/>
    </location>
</feature>
<dbReference type="NCBIfam" id="TIGR00793">
    <property type="entry name" value="kdgT"/>
    <property type="match status" value="1"/>
</dbReference>
<keyword evidence="4 9" id="KW-0762">Sugar transport</keyword>
<dbReference type="Pfam" id="PF03812">
    <property type="entry name" value="KdgT"/>
    <property type="match status" value="1"/>
</dbReference>
<feature type="transmembrane region" description="Helical" evidence="9">
    <location>
        <begin position="12"/>
        <end position="31"/>
    </location>
</feature>
<gene>
    <name evidence="9" type="primary">kdgT</name>
    <name evidence="10" type="ORF">SAMN05192564_10918</name>
</gene>
<proteinExistence type="inferred from homology"/>
<comment type="similarity">
    <text evidence="1 9">Belongs to the KdgT transporter family.</text>
</comment>
<feature type="transmembrane region" description="Helical" evidence="9">
    <location>
        <begin position="141"/>
        <end position="164"/>
    </location>
</feature>
<feature type="transmembrane region" description="Helical" evidence="9">
    <location>
        <begin position="286"/>
        <end position="310"/>
    </location>
</feature>
<dbReference type="InterPro" id="IPR018395">
    <property type="entry name" value="2keto-3dGluconate_permease_sub"/>
</dbReference>
<feature type="transmembrane region" description="Helical" evidence="9">
    <location>
        <begin position="103"/>
        <end position="129"/>
    </location>
</feature>
<reference evidence="11" key="1">
    <citation type="submission" date="2016-10" db="EMBL/GenBank/DDBJ databases">
        <authorList>
            <person name="Varghese N."/>
            <person name="Submissions S."/>
        </authorList>
    </citation>
    <scope>NUCLEOTIDE SEQUENCE [LARGE SCALE GENOMIC DNA]</scope>
    <source>
        <strain evidence="11">LMG 24000</strain>
    </source>
</reference>
<dbReference type="PROSITE" id="PS51257">
    <property type="entry name" value="PROKAR_LIPOPROTEIN"/>
    <property type="match status" value="1"/>
</dbReference>
<comment type="catalytic activity">
    <reaction evidence="9">
        <text>2-dehydro-3-deoxy-D-gluconate(in) + H(+)(in) = 2-dehydro-3-deoxy-D-gluconate(out) + H(+)(out)</text>
        <dbReference type="Rhea" id="RHEA:29943"/>
        <dbReference type="ChEBI" id="CHEBI:15378"/>
        <dbReference type="ChEBI" id="CHEBI:57990"/>
    </reaction>
</comment>
<keyword evidence="8 9" id="KW-0472">Membrane</keyword>
<sequence>MNIKKAIDRVPGGLMLVPLLLGACVHTFAPGAGKYFGSFTNGLIAGTVPILAVWFFCMGATINLRATGVVLRKSGTLLVTKMIVAWVATIVASHFIPVDGVKAGLFAGLSVLAITTSMDMTNGGLYAAVMQQYGTREEAGAFVLMSVESGPLISMLILGATGVAFFEPRLFAGAVLPFIVGFVLGNLDRDLRDLFGRCVHPLIPFFGFALGNGIDLHVIATSGLPGVLIGLGVIVVTGIPLILADRWIAGGNGAAGLAASSTAGAAVANPAIIGEMIPRFKPLVPAATAMVATACLVTAILVPILTALWVRRHQARDALRKEIADATAQPLNERDVRV</sequence>
<dbReference type="InterPro" id="IPR004684">
    <property type="entry name" value="2keto-3dGluconate_permease"/>
</dbReference>
<evidence type="ECO:0000256" key="9">
    <source>
        <dbReference type="HAMAP-Rule" id="MF_00070"/>
    </source>
</evidence>
<evidence type="ECO:0000313" key="11">
    <source>
        <dbReference type="Proteomes" id="UP000198638"/>
    </source>
</evidence>
<keyword evidence="2 9" id="KW-0813">Transport</keyword>
<accession>A0A1H4HIV4</accession>
<feature type="transmembrane region" description="Helical" evidence="9">
    <location>
        <begin position="255"/>
        <end position="274"/>
    </location>
</feature>
<keyword evidence="5 9" id="KW-0812">Transmembrane</keyword>
<dbReference type="RefSeq" id="WP_090536865.1">
    <property type="nucleotide sequence ID" value="NZ_FNRQ01000009.1"/>
</dbReference>
<feature type="transmembrane region" description="Helical" evidence="9">
    <location>
        <begin position="43"/>
        <end position="64"/>
    </location>
</feature>
<evidence type="ECO:0000256" key="6">
    <source>
        <dbReference type="ARBA" id="ARBA00022847"/>
    </source>
</evidence>
<name>A0A1H4HIV4_9BURK</name>
<evidence type="ECO:0000256" key="5">
    <source>
        <dbReference type="ARBA" id="ARBA00022692"/>
    </source>
</evidence>
<feature type="transmembrane region" description="Helical" evidence="9">
    <location>
        <begin position="76"/>
        <end position="97"/>
    </location>
</feature>
<evidence type="ECO:0000313" key="10">
    <source>
        <dbReference type="EMBL" id="SEB21002.1"/>
    </source>
</evidence>
<dbReference type="GO" id="GO:0015649">
    <property type="term" value="F:2-keto-3-deoxygluconate:proton symporter activity"/>
    <property type="evidence" value="ECO:0007669"/>
    <property type="project" value="UniProtKB-UniRule"/>
</dbReference>
<keyword evidence="11" id="KW-1185">Reference proteome</keyword>
<dbReference type="GO" id="GO:0005886">
    <property type="term" value="C:plasma membrane"/>
    <property type="evidence" value="ECO:0007669"/>
    <property type="project" value="UniProtKB-SubCell"/>
</dbReference>